<comment type="caution">
    <text evidence="3">The sequence shown here is derived from an EMBL/GenBank/DDBJ whole genome shotgun (WGS) entry which is preliminary data.</text>
</comment>
<evidence type="ECO:0000259" key="1">
    <source>
        <dbReference type="Pfam" id="PF04773"/>
    </source>
</evidence>
<dbReference type="Pfam" id="PF16220">
    <property type="entry name" value="DUF4880"/>
    <property type="match status" value="1"/>
</dbReference>
<dbReference type="AlphaFoldDB" id="N6Y4Q8"/>
<dbReference type="PIRSF" id="PIRSF018266">
    <property type="entry name" value="FecR"/>
    <property type="match status" value="1"/>
</dbReference>
<name>N6Y4Q8_THAL4</name>
<evidence type="ECO:0000313" key="3">
    <source>
        <dbReference type="EMBL" id="ENO89171.1"/>
    </source>
</evidence>
<gene>
    <name evidence="3" type="ORF">C666_07420</name>
</gene>
<dbReference type="eggNOG" id="COG3712">
    <property type="taxonomic scope" value="Bacteria"/>
</dbReference>
<dbReference type="GO" id="GO:0016989">
    <property type="term" value="F:sigma factor antagonist activity"/>
    <property type="evidence" value="ECO:0007669"/>
    <property type="project" value="TreeGrafter"/>
</dbReference>
<keyword evidence="4" id="KW-1185">Reference proteome</keyword>
<proteinExistence type="predicted"/>
<dbReference type="Pfam" id="PF04773">
    <property type="entry name" value="FecR"/>
    <property type="match status" value="1"/>
</dbReference>
<dbReference type="InterPro" id="IPR032623">
    <property type="entry name" value="FecR_N"/>
</dbReference>
<dbReference type="PANTHER" id="PTHR30273">
    <property type="entry name" value="PERIPLASMIC SIGNAL SENSOR AND SIGMA FACTOR ACTIVATOR FECR-RELATED"/>
    <property type="match status" value="1"/>
</dbReference>
<feature type="domain" description="FecR protein" evidence="1">
    <location>
        <begin position="114"/>
        <end position="210"/>
    </location>
</feature>
<dbReference type="PANTHER" id="PTHR30273:SF2">
    <property type="entry name" value="PROTEIN FECR"/>
    <property type="match status" value="1"/>
</dbReference>
<evidence type="ECO:0000313" key="4">
    <source>
        <dbReference type="Proteomes" id="UP000013232"/>
    </source>
</evidence>
<accession>N6Y4Q8</accession>
<dbReference type="Proteomes" id="UP000013232">
    <property type="component" value="Unassembled WGS sequence"/>
</dbReference>
<organism evidence="3 4">
    <name type="scientific">Thauera linaloolentis (strain DSM 12138 / JCM 21573 / CCUG 41526 / CIP 105981 / IAM 15112 / NBRC 102519 / 47Lol)</name>
    <dbReference type="NCBI Taxonomy" id="1123367"/>
    <lineage>
        <taxon>Bacteria</taxon>
        <taxon>Pseudomonadati</taxon>
        <taxon>Pseudomonadota</taxon>
        <taxon>Betaproteobacteria</taxon>
        <taxon>Rhodocyclales</taxon>
        <taxon>Zoogloeaceae</taxon>
        <taxon>Thauera</taxon>
    </lineage>
</organism>
<protein>
    <submittedName>
        <fullName evidence="3">Fe2+-dicitrate sensor, membrane protein</fullName>
    </submittedName>
</protein>
<dbReference type="InterPro" id="IPR006860">
    <property type="entry name" value="FecR"/>
</dbReference>
<feature type="domain" description="FecR N-terminal" evidence="2">
    <location>
        <begin position="13"/>
        <end position="55"/>
    </location>
</feature>
<dbReference type="Gene3D" id="2.60.120.1440">
    <property type="match status" value="1"/>
</dbReference>
<dbReference type="EMBL" id="AMXE01000019">
    <property type="protein sequence ID" value="ENO89171.1"/>
    <property type="molecule type" value="Genomic_DNA"/>
</dbReference>
<dbReference type="InterPro" id="IPR012373">
    <property type="entry name" value="Ferrdict_sens_TM"/>
</dbReference>
<dbReference type="STRING" id="1123367.GCA_000621305_03289"/>
<reference evidence="3 4" key="1">
    <citation type="submission" date="2012-09" db="EMBL/GenBank/DDBJ databases">
        <title>Draft Genome Sequences of 6 Strains from Genus Thauera.</title>
        <authorList>
            <person name="Liu B."/>
            <person name="Shapleigh J.P."/>
            <person name="Frostegard A.H."/>
        </authorList>
    </citation>
    <scope>NUCLEOTIDE SEQUENCE [LARGE SCALE GENOMIC DNA]</scope>
    <source>
        <strain evidence="4">47Lol / DSM 12138</strain>
    </source>
</reference>
<sequence length="326" mass="35642">MNADMLPANDVADQAAGWLVRLHAGELDDAGRQALAAWRAQHPDHERAWQAAETLAGTLGAIPAGIGTQALRRSRQAQRRRAAKTIALLLAAPAAGWLGWRQWGAEFAAELVADHRTATGQRSEIQLADGSLLHLNTASAADVRFDAAQRRIVLQAGEILIHTAPDSIRPPRPFVVQTEHGTIRALGTRFIVQRESGRQTRVSVLEHAVEIRPALGNAARRLDAGQSVRFSAHAVGPIQPAPAGGDAWRQGNLIADKQRLEDFLAELSRHRPGILRCAPEVADLRISGVFQLDDTDRILAILQEDLPISVRRRTRYWVNVHPREAG</sequence>
<evidence type="ECO:0000259" key="2">
    <source>
        <dbReference type="Pfam" id="PF16220"/>
    </source>
</evidence>